<gene>
    <name evidence="12" type="ORF">CTheo_4851</name>
</gene>
<name>A0A5N5QK73_9AGAM</name>
<feature type="region of interest" description="Disordered" evidence="10">
    <location>
        <begin position="895"/>
        <end position="925"/>
    </location>
</feature>
<feature type="region of interest" description="Disordered" evidence="10">
    <location>
        <begin position="829"/>
        <end position="872"/>
    </location>
</feature>
<evidence type="ECO:0000259" key="11">
    <source>
        <dbReference type="PROSITE" id="PS50157"/>
    </source>
</evidence>
<reference evidence="12 13" key="1">
    <citation type="journal article" date="2019" name="Fungal Biol. Biotechnol.">
        <title>Draft genome sequence of fastidious pathogen Ceratobasidium theobromae, which causes vascular-streak dieback in Theobroma cacao.</title>
        <authorList>
            <person name="Ali S.S."/>
            <person name="Asman A."/>
            <person name="Shao J."/>
            <person name="Firmansyah A.P."/>
            <person name="Susilo A.W."/>
            <person name="Rosmana A."/>
            <person name="McMahon P."/>
            <person name="Junaid M."/>
            <person name="Guest D."/>
            <person name="Kheng T.Y."/>
            <person name="Meinhardt L.W."/>
            <person name="Bailey B.A."/>
        </authorList>
    </citation>
    <scope>NUCLEOTIDE SEQUENCE [LARGE SCALE GENOMIC DNA]</scope>
    <source>
        <strain evidence="12 13">CT2</strain>
    </source>
</reference>
<feature type="compositionally biased region" description="Basic and acidic residues" evidence="10">
    <location>
        <begin position="650"/>
        <end position="660"/>
    </location>
</feature>
<dbReference type="GO" id="GO:0000978">
    <property type="term" value="F:RNA polymerase II cis-regulatory region sequence-specific DNA binding"/>
    <property type="evidence" value="ECO:0007669"/>
    <property type="project" value="TreeGrafter"/>
</dbReference>
<accession>A0A5N5QK73</accession>
<feature type="domain" description="C2H2-type" evidence="11">
    <location>
        <begin position="382"/>
        <end position="409"/>
    </location>
</feature>
<proteinExistence type="predicted"/>
<dbReference type="PANTHER" id="PTHR24399:SF23">
    <property type="entry name" value="C2H2-TYPE DOMAIN-CONTAINING PROTEIN"/>
    <property type="match status" value="1"/>
</dbReference>
<evidence type="ECO:0000256" key="4">
    <source>
        <dbReference type="ARBA" id="ARBA00022771"/>
    </source>
</evidence>
<feature type="compositionally biased region" description="Basic and acidic residues" evidence="10">
    <location>
        <begin position="1152"/>
        <end position="1163"/>
    </location>
</feature>
<dbReference type="GO" id="GO:0005654">
    <property type="term" value="C:nucleoplasm"/>
    <property type="evidence" value="ECO:0007669"/>
    <property type="project" value="TreeGrafter"/>
</dbReference>
<feature type="compositionally biased region" description="Acidic residues" evidence="10">
    <location>
        <begin position="501"/>
        <end position="510"/>
    </location>
</feature>
<evidence type="ECO:0000256" key="8">
    <source>
        <dbReference type="ARBA" id="ARBA00023242"/>
    </source>
</evidence>
<feature type="compositionally biased region" description="Acidic residues" evidence="10">
    <location>
        <begin position="907"/>
        <end position="918"/>
    </location>
</feature>
<dbReference type="GO" id="GO:0001227">
    <property type="term" value="F:DNA-binding transcription repressor activity, RNA polymerase II-specific"/>
    <property type="evidence" value="ECO:0007669"/>
    <property type="project" value="TreeGrafter"/>
</dbReference>
<keyword evidence="4 9" id="KW-0863">Zinc-finger</keyword>
<keyword evidence="6" id="KW-0805">Transcription regulation</keyword>
<keyword evidence="13" id="KW-1185">Reference proteome</keyword>
<keyword evidence="3" id="KW-0677">Repeat</keyword>
<keyword evidence="8" id="KW-0539">Nucleus</keyword>
<protein>
    <submittedName>
        <fullName evidence="12">C2H2-type zinc-finger protein</fullName>
    </submittedName>
</protein>
<dbReference type="SMART" id="SM00355">
    <property type="entry name" value="ZnF_C2H2"/>
    <property type="match status" value="5"/>
</dbReference>
<evidence type="ECO:0000256" key="3">
    <source>
        <dbReference type="ARBA" id="ARBA00022737"/>
    </source>
</evidence>
<keyword evidence="5" id="KW-0862">Zinc</keyword>
<evidence type="ECO:0000313" key="13">
    <source>
        <dbReference type="Proteomes" id="UP000383932"/>
    </source>
</evidence>
<dbReference type="PROSITE" id="PS00028">
    <property type="entry name" value="ZINC_FINGER_C2H2_1"/>
    <property type="match status" value="3"/>
</dbReference>
<dbReference type="InterPro" id="IPR036236">
    <property type="entry name" value="Znf_C2H2_sf"/>
</dbReference>
<dbReference type="Gene3D" id="3.30.160.60">
    <property type="entry name" value="Classic Zinc Finger"/>
    <property type="match status" value="4"/>
</dbReference>
<dbReference type="GO" id="GO:0008270">
    <property type="term" value="F:zinc ion binding"/>
    <property type="evidence" value="ECO:0007669"/>
    <property type="project" value="UniProtKB-KW"/>
</dbReference>
<dbReference type="Proteomes" id="UP000383932">
    <property type="component" value="Unassembled WGS sequence"/>
</dbReference>
<dbReference type="PROSITE" id="PS50157">
    <property type="entry name" value="ZINC_FINGER_C2H2_2"/>
    <property type="match status" value="4"/>
</dbReference>
<keyword evidence="2" id="KW-0479">Metal-binding</keyword>
<dbReference type="PANTHER" id="PTHR24399">
    <property type="entry name" value="ZINC FINGER AND BTB DOMAIN-CONTAINING"/>
    <property type="match status" value="1"/>
</dbReference>
<evidence type="ECO:0000256" key="1">
    <source>
        <dbReference type="ARBA" id="ARBA00004123"/>
    </source>
</evidence>
<feature type="region of interest" description="Disordered" evidence="10">
    <location>
        <begin position="1148"/>
        <end position="1178"/>
    </location>
</feature>
<dbReference type="Pfam" id="PF00096">
    <property type="entry name" value="zf-C2H2"/>
    <property type="match status" value="4"/>
</dbReference>
<comment type="caution">
    <text evidence="12">The sequence shown here is derived from an EMBL/GenBank/DDBJ whole genome shotgun (WGS) entry which is preliminary data.</text>
</comment>
<dbReference type="EMBL" id="SSOP01000093">
    <property type="protein sequence ID" value="KAB5591687.1"/>
    <property type="molecule type" value="Genomic_DNA"/>
</dbReference>
<feature type="region of interest" description="Disordered" evidence="10">
    <location>
        <begin position="649"/>
        <end position="712"/>
    </location>
</feature>
<dbReference type="SUPFAM" id="SSF57667">
    <property type="entry name" value="beta-beta-alpha zinc fingers"/>
    <property type="match status" value="2"/>
</dbReference>
<evidence type="ECO:0000256" key="7">
    <source>
        <dbReference type="ARBA" id="ARBA00023163"/>
    </source>
</evidence>
<keyword evidence="7" id="KW-0804">Transcription</keyword>
<evidence type="ECO:0000256" key="5">
    <source>
        <dbReference type="ARBA" id="ARBA00022833"/>
    </source>
</evidence>
<evidence type="ECO:0000313" key="12">
    <source>
        <dbReference type="EMBL" id="KAB5591687.1"/>
    </source>
</evidence>
<feature type="domain" description="C2H2-type" evidence="11">
    <location>
        <begin position="410"/>
        <end position="438"/>
    </location>
</feature>
<feature type="region of interest" description="Disordered" evidence="10">
    <location>
        <begin position="493"/>
        <end position="520"/>
    </location>
</feature>
<feature type="domain" description="C2H2-type" evidence="11">
    <location>
        <begin position="761"/>
        <end position="788"/>
    </location>
</feature>
<evidence type="ECO:0000256" key="2">
    <source>
        <dbReference type="ARBA" id="ARBA00022723"/>
    </source>
</evidence>
<dbReference type="FunFam" id="3.30.160.60:FF:000110">
    <property type="entry name" value="Zinc finger protein-like"/>
    <property type="match status" value="1"/>
</dbReference>
<evidence type="ECO:0000256" key="10">
    <source>
        <dbReference type="SAM" id="MobiDB-lite"/>
    </source>
</evidence>
<organism evidence="12 13">
    <name type="scientific">Ceratobasidium theobromae</name>
    <dbReference type="NCBI Taxonomy" id="1582974"/>
    <lineage>
        <taxon>Eukaryota</taxon>
        <taxon>Fungi</taxon>
        <taxon>Dikarya</taxon>
        <taxon>Basidiomycota</taxon>
        <taxon>Agaricomycotina</taxon>
        <taxon>Agaricomycetes</taxon>
        <taxon>Cantharellales</taxon>
        <taxon>Ceratobasidiaceae</taxon>
        <taxon>Ceratobasidium</taxon>
    </lineage>
</organism>
<feature type="domain" description="C2H2-type" evidence="11">
    <location>
        <begin position="733"/>
        <end position="760"/>
    </location>
</feature>
<dbReference type="OrthoDB" id="6077919at2759"/>
<dbReference type="AlphaFoldDB" id="A0A5N5QK73"/>
<feature type="compositionally biased region" description="Polar residues" evidence="10">
    <location>
        <begin position="850"/>
        <end position="867"/>
    </location>
</feature>
<sequence length="1242" mass="136056">MQLGLFFLAIMADAICIIIILDPELPVQLTPKLLRLLAKCYSKAFTWALDSRFEHHGLLSFSPPLSLNDPDAGGNNTATKQQEICADKANKILPTGTSDKPQRLPKVGFRAFPKAPVSKGGTCVIHQGSLANCATFFVHEGYEYKLLVRGELYFRLEGTNESYRFSGRVPQKPGELFCVQLGNSGSEKEVIAFCFDPQSRLLGEIDGGARFLPIRTSCCSGRTHQGAPVYTWGQGCVFDWVYANSPPTGPPASDLDYAGRYDVGWVSSNPANERMLGSLFPAEFHTSESCLPLCDHDNPLNGSMIGIGGVIYPSSFYGSEIPVYNAQVELGASAAALIPQPQVSGSSSVPVALPVPLLAPAPANTPSSTGPPPPASRSVIRRTCNVCGRVMRRPSALTIHMNAHLGIKPFQCNDCPYSSTNVTNLQRHQHTRHGAPSGDNYKSTVQAPSVLKKPLNMGSELLQIAISLPVIAGQIKRQLEDASEHHRNNLCEDIDTTSLNDSDDDSDTDLENSSVLSSPRPKCLPQTKTYFYAGGRLYYYDEDQDVYPYKSVEPVQKQPFPIDRFNLEPDFFIDGVPYCFNIDGILKCQPKEGAEYQKVHTWPEVPPSFEDALGATLIPNTTEDASELNSEIPKVAPEFETPAVLSVSKSNEDRAVETTHEAGTPDADSLGKSLLGTVPESPASSIQSLVTPLDNPVPSEGLEPPRQPSLAQEIQHQVEVEQEAPQPSNIEGRRCPECKKVLSRRCNLKSHLNTHSGEKPHLCTICGQGFAKKSNMTRHLKTHDTSKVTKRMVSPLRALTPPHIHWHTSLRPPHRMSLLVDSNVVNMLPGLKRGGHTPSGETQGAKAQRPDNSSSTGSEFEPTQLQEEINREDPDEPLVYLCLLFSELWRAPPATSAHGGIGATMLDDLEDSDDDESEGSSTPPSPCAKCFDLNFLPYQSKTYFYAMGGLYYYDENRNVYLDNSPAEVILVHVGKPFPIDSLAEMLEPDFYIDGVPYFFDHILGGLAYLDHTGLQSVYTWQQDTLYFENALNSASMARATGSVVQSNQAATITLEISAAEAPPAEFVGDGAADTKHKVGTSNANPLGNSFLGTMPWSPTPSTRSPIMPTRSHAPEPLIQPGFIEGIQLWQYQTRAIQEELRPTNRIKRRQCPHCDKSQIDAKSHKGPSQHALGSKTPRVSIQKLWDRIRNQVQHEATLFEAPGWQNRGVLGQDQGGKHPVANDDTRFESVSFATVSNKITTG</sequence>
<evidence type="ECO:0000256" key="6">
    <source>
        <dbReference type="ARBA" id="ARBA00023015"/>
    </source>
</evidence>
<evidence type="ECO:0000256" key="9">
    <source>
        <dbReference type="PROSITE-ProRule" id="PRU00042"/>
    </source>
</evidence>
<dbReference type="InterPro" id="IPR013087">
    <property type="entry name" value="Znf_C2H2_type"/>
</dbReference>
<comment type="subcellular location">
    <subcellularLocation>
        <location evidence="1">Nucleus</location>
    </subcellularLocation>
</comment>